<protein>
    <submittedName>
        <fullName evidence="1">Uncharacterized protein</fullName>
    </submittedName>
</protein>
<dbReference type="RefSeq" id="WP_190477041.1">
    <property type="nucleotide sequence ID" value="NZ_JACOFT010000001.1"/>
</dbReference>
<proteinExistence type="predicted"/>
<keyword evidence="2" id="KW-1185">Reference proteome</keyword>
<gene>
    <name evidence="1" type="ORF">H8K26_02135</name>
</gene>
<comment type="caution">
    <text evidence="1">The sequence shown here is derived from an EMBL/GenBank/DDBJ whole genome shotgun (WGS) entry which is preliminary data.</text>
</comment>
<accession>A0ABR6XBB9</accession>
<dbReference type="Proteomes" id="UP000637632">
    <property type="component" value="Unassembled WGS sequence"/>
</dbReference>
<reference evidence="1 2" key="1">
    <citation type="submission" date="2020-08" db="EMBL/GenBank/DDBJ databases">
        <title>Novel species isolated from subtropical streams in China.</title>
        <authorList>
            <person name="Lu H."/>
        </authorList>
    </citation>
    <scope>NUCLEOTIDE SEQUENCE [LARGE SCALE GENOMIC DNA]</scope>
    <source>
        <strain evidence="1 2">CCTCC AB 2015119</strain>
    </source>
</reference>
<evidence type="ECO:0000313" key="1">
    <source>
        <dbReference type="EMBL" id="MBC3810228.1"/>
    </source>
</evidence>
<sequence length="79" mass="8849">MFASVAGVRQKVQANATIVRVSRLCHVPETVVRHIEASIKPLHASTNLRDINKLQKNSADCNYFPGAEKRKMMFLLISV</sequence>
<organism evidence="1 2">
    <name type="scientific">Undibacterium aquatile</name>
    <dbReference type="NCBI Taxonomy" id="1537398"/>
    <lineage>
        <taxon>Bacteria</taxon>
        <taxon>Pseudomonadati</taxon>
        <taxon>Pseudomonadota</taxon>
        <taxon>Betaproteobacteria</taxon>
        <taxon>Burkholderiales</taxon>
        <taxon>Oxalobacteraceae</taxon>
        <taxon>Undibacterium</taxon>
    </lineage>
</organism>
<dbReference type="EMBL" id="JACOFT010000001">
    <property type="protein sequence ID" value="MBC3810228.1"/>
    <property type="molecule type" value="Genomic_DNA"/>
</dbReference>
<evidence type="ECO:0000313" key="2">
    <source>
        <dbReference type="Proteomes" id="UP000637632"/>
    </source>
</evidence>
<name>A0ABR6XBB9_9BURK</name>